<dbReference type="InterPro" id="IPR045474">
    <property type="entry name" value="GEVED"/>
</dbReference>
<organism evidence="3 4">
    <name type="scientific">Xanthomarina gelatinilytica</name>
    <dbReference type="NCBI Taxonomy" id="1137281"/>
    <lineage>
        <taxon>Bacteria</taxon>
        <taxon>Pseudomonadati</taxon>
        <taxon>Bacteroidota</taxon>
        <taxon>Flavobacteriia</taxon>
        <taxon>Flavobacteriales</taxon>
        <taxon>Flavobacteriaceae</taxon>
        <taxon>Xanthomarina</taxon>
    </lineage>
</organism>
<dbReference type="Pfam" id="PF18962">
    <property type="entry name" value="Por_Secre_tail"/>
    <property type="match status" value="1"/>
</dbReference>
<feature type="domain" description="Fibronectin type-III" evidence="2">
    <location>
        <begin position="47"/>
        <end position="133"/>
    </location>
</feature>
<dbReference type="PROSITE" id="PS50853">
    <property type="entry name" value="FN3"/>
    <property type="match status" value="1"/>
</dbReference>
<evidence type="ECO:0000259" key="2">
    <source>
        <dbReference type="PROSITE" id="PS50853"/>
    </source>
</evidence>
<dbReference type="InterPro" id="IPR003961">
    <property type="entry name" value="FN3_dom"/>
</dbReference>
<dbReference type="Gene3D" id="2.60.40.10">
    <property type="entry name" value="Immunoglobulins"/>
    <property type="match status" value="1"/>
</dbReference>
<dbReference type="InterPro" id="IPR013783">
    <property type="entry name" value="Ig-like_fold"/>
</dbReference>
<proteinExistence type="predicted"/>
<dbReference type="SMART" id="SM00060">
    <property type="entry name" value="FN3"/>
    <property type="match status" value="1"/>
</dbReference>
<dbReference type="SUPFAM" id="SSF49265">
    <property type="entry name" value="Fibronectin type III"/>
    <property type="match status" value="1"/>
</dbReference>
<keyword evidence="1" id="KW-0732">Signal</keyword>
<dbReference type="InterPro" id="IPR026444">
    <property type="entry name" value="Secre_tail"/>
</dbReference>
<evidence type="ECO:0000256" key="1">
    <source>
        <dbReference type="ARBA" id="ARBA00022729"/>
    </source>
</evidence>
<accession>A0A3D6BNC9</accession>
<dbReference type="AlphaFoldDB" id="A0A3D6BNC9"/>
<comment type="caution">
    <text evidence="3">The sequence shown here is derived from an EMBL/GenBank/DDBJ whole genome shotgun (WGS) entry which is preliminary data.</text>
</comment>
<dbReference type="EMBL" id="DPRK01000059">
    <property type="protein sequence ID" value="HCY80742.1"/>
    <property type="molecule type" value="Genomic_DNA"/>
</dbReference>
<evidence type="ECO:0000313" key="3">
    <source>
        <dbReference type="EMBL" id="HCY80742.1"/>
    </source>
</evidence>
<reference evidence="3 4" key="1">
    <citation type="journal article" date="2018" name="Nat. Biotechnol.">
        <title>A standardized bacterial taxonomy based on genome phylogeny substantially revises the tree of life.</title>
        <authorList>
            <person name="Parks D.H."/>
            <person name="Chuvochina M."/>
            <person name="Waite D.W."/>
            <person name="Rinke C."/>
            <person name="Skarshewski A."/>
            <person name="Chaumeil P.A."/>
            <person name="Hugenholtz P."/>
        </authorList>
    </citation>
    <scope>NUCLEOTIDE SEQUENCE [LARGE SCALE GENOMIC DNA]</scope>
    <source>
        <strain evidence="3">UBA10227</strain>
    </source>
</reference>
<dbReference type="Pfam" id="PF20009">
    <property type="entry name" value="GEVED"/>
    <property type="match status" value="1"/>
</dbReference>
<protein>
    <recommendedName>
        <fullName evidence="2">Fibronectin type-III domain-containing protein</fullName>
    </recommendedName>
</protein>
<dbReference type="CDD" id="cd00063">
    <property type="entry name" value="FN3"/>
    <property type="match status" value="1"/>
</dbReference>
<gene>
    <name evidence="3" type="ORF">DHV22_03625</name>
</gene>
<sequence>MPVIAGTYDLRFESPCYQTFTLTNQTIANYQTKTLGDILLTPLTVTAPTSLSTSGTDSSSTNVSWTATTADSFDIRYRMVGAPSWTEILGVTSNPYQITGLSPNTTYEFQVKSYCGSNSTAYSGSQQFTTTSINYCNAQGNNVNDEYIGNVSINGTNHNTVSNTSSGYSDFTASSIFPDLDIVYNATGNSISVTKHWTGDPYREAVSAWIDFNQNGTFETNEKIFGSSSSTTATVSGTFDVPSNASLGSTRMRVLMKYYSGSGNNANNPCETFSYGEVEDYSINITNSTLTMDSFNDNNVLIYPNPFKSTLSFHLPNNHALRVQILDITGRVVTQIDNMTPVNKTIELHNNSHLSAGTYFIKLTDKALNTTVIKRVIKQ</sequence>
<name>A0A3D6BNC9_9FLAO</name>
<dbReference type="NCBIfam" id="TIGR04183">
    <property type="entry name" value="Por_Secre_tail"/>
    <property type="match status" value="1"/>
</dbReference>
<evidence type="ECO:0000313" key="4">
    <source>
        <dbReference type="Proteomes" id="UP000263268"/>
    </source>
</evidence>
<dbReference type="Proteomes" id="UP000263268">
    <property type="component" value="Unassembled WGS sequence"/>
</dbReference>
<dbReference type="InterPro" id="IPR036116">
    <property type="entry name" value="FN3_sf"/>
</dbReference>
<dbReference type="Pfam" id="PF00041">
    <property type="entry name" value="fn3"/>
    <property type="match status" value="1"/>
</dbReference>